<dbReference type="Proteomes" id="UP000008816">
    <property type="component" value="Chromosome"/>
</dbReference>
<keyword evidence="1" id="KW-0472">Membrane</keyword>
<gene>
    <name evidence="2" type="ordered locus">SAOUHSC_02632</name>
</gene>
<reference evidence="3" key="1">
    <citation type="book" date="2006" name="Gram positive pathogens, 2nd edition" publisher="ASM Press" city="Washington D.C">
        <title>The Staphylococcus aureus NCTC 8325 genome.</title>
        <editorList>
            <person name="Fischetti V."/>
            <person name="Novick R."/>
            <person name="Ferretti J."/>
            <person name="Portnoy D."/>
            <person name="Rood J."/>
        </editorList>
        <authorList>
            <person name="Gillaspy A.F."/>
            <person name="Worrell V."/>
            <person name="Orvis J."/>
            <person name="Roe B.A."/>
            <person name="Dyer D.W."/>
            <person name="Iandolo J.J."/>
        </authorList>
    </citation>
    <scope>NUCLEOTIDE SEQUENCE [LARGE SCALE GENOMIC DNA]</scope>
    <source>
        <strain evidence="3">NCTC 8325 / PS 47</strain>
    </source>
</reference>
<evidence type="ECO:0000313" key="3">
    <source>
        <dbReference type="Proteomes" id="UP000008816"/>
    </source>
</evidence>
<dbReference type="AlphaFoldDB" id="Q2G2I5"/>
<dbReference type="InterPro" id="IPR036259">
    <property type="entry name" value="MFS_trans_sf"/>
</dbReference>
<dbReference type="STRING" id="93061.SAOUHSC_02632"/>
<evidence type="ECO:0000256" key="1">
    <source>
        <dbReference type="SAM" id="Phobius"/>
    </source>
</evidence>
<keyword evidence="3" id="KW-1185">Reference proteome</keyword>
<name>Q2G2I5_STAA8</name>
<dbReference type="SUPFAM" id="SSF103473">
    <property type="entry name" value="MFS general substrate transporter"/>
    <property type="match status" value="1"/>
</dbReference>
<proteinExistence type="predicted"/>
<dbReference type="SMR" id="Q2G2I5"/>
<dbReference type="EMBL" id="CP000253">
    <property type="protein sequence ID" value="ABD31641.1"/>
    <property type="molecule type" value="Genomic_DNA"/>
</dbReference>
<feature type="transmembrane region" description="Helical" evidence="1">
    <location>
        <begin position="66"/>
        <end position="86"/>
    </location>
</feature>
<feature type="transmembrane region" description="Helical" evidence="1">
    <location>
        <begin position="41"/>
        <end position="60"/>
    </location>
</feature>
<accession>Q2G2I5</accession>
<organism evidence="2 3">
    <name type="scientific">Staphylococcus aureus (strain NCTC 8325 / PS 47)</name>
    <dbReference type="NCBI Taxonomy" id="93061"/>
    <lineage>
        <taxon>Bacteria</taxon>
        <taxon>Bacillati</taxon>
        <taxon>Bacillota</taxon>
        <taxon>Bacilli</taxon>
        <taxon>Bacillales</taxon>
        <taxon>Staphylococcaceae</taxon>
        <taxon>Staphylococcus</taxon>
    </lineage>
</organism>
<sequence length="95" mass="9993">MELLVLAIGFIILIAPVTGVATLGFTIAMDESSSGRGSSSSLLGLVQFLFGGVASPLVGVKGEDNPIPYIIIIIATAVILIILQIYNMKVFKTNR</sequence>
<keyword evidence="1" id="KW-1133">Transmembrane helix</keyword>
<protein>
    <submittedName>
        <fullName evidence="2">Uncharacterized protein</fullName>
    </submittedName>
</protein>
<evidence type="ECO:0000313" key="2">
    <source>
        <dbReference type="EMBL" id="ABD31641.1"/>
    </source>
</evidence>
<feature type="transmembrane region" description="Helical" evidence="1">
    <location>
        <begin position="6"/>
        <end position="29"/>
    </location>
</feature>
<dbReference type="Gene3D" id="1.20.1720.10">
    <property type="entry name" value="Multidrug resistance protein D"/>
    <property type="match status" value="1"/>
</dbReference>
<dbReference type="HOGENOM" id="CLU_154944_0_0_9"/>
<keyword evidence="1" id="KW-0812">Transmembrane</keyword>